<dbReference type="Proteomes" id="UP000224182">
    <property type="component" value="Unassembled WGS sequence"/>
</dbReference>
<gene>
    <name evidence="1" type="ORF">CBG54_05750</name>
</gene>
<evidence type="ECO:0000313" key="2">
    <source>
        <dbReference type="Proteomes" id="UP000224182"/>
    </source>
</evidence>
<name>A0A2C6BPQ6_FUSNP</name>
<dbReference type="RefSeq" id="WP_098974266.1">
    <property type="nucleotide sequence ID" value="NZ_CP077115.1"/>
</dbReference>
<accession>A0A2C6BPQ6</accession>
<reference evidence="1 2" key="1">
    <citation type="submission" date="2017-06" db="EMBL/GenBank/DDBJ databases">
        <title>Draft genome sequence of Fusobacterium nucleatum subsp. polymorphum KCOM 1271 (=ChDC F305).</title>
        <authorList>
            <person name="Kook J.-K."/>
            <person name="Park S.-N."/>
            <person name="Lim Y.K."/>
            <person name="Roh H."/>
        </authorList>
    </citation>
    <scope>NUCLEOTIDE SEQUENCE [LARGE SCALE GENOMIC DNA]</scope>
    <source>
        <strain evidence="2">KCOM 1271 (ChDC F305)</strain>
    </source>
</reference>
<evidence type="ECO:0000313" key="1">
    <source>
        <dbReference type="EMBL" id="PHI06567.1"/>
    </source>
</evidence>
<proteinExistence type="predicted"/>
<comment type="caution">
    <text evidence="1">The sequence shown here is derived from an EMBL/GenBank/DDBJ whole genome shotgun (WGS) entry which is preliminary data.</text>
</comment>
<dbReference type="AlphaFoldDB" id="A0A2C6BPQ6"/>
<sequence>MSVFNQDSLIQIINGLKKICKEDLTLSETEKKIIGREVNIVIESDKVDLLSPTLLSSFFIRYITIDFDNKFIGETGKHFDKEVIVGIYRINNSVYELVDINNNKVRVPKDEINVNIKNAPLDVLLSFIN</sequence>
<dbReference type="EMBL" id="NIRN01000001">
    <property type="protein sequence ID" value="PHI06567.1"/>
    <property type="molecule type" value="Genomic_DNA"/>
</dbReference>
<organism evidence="1 2">
    <name type="scientific">Fusobacterium nucleatum subsp. polymorphum</name>
    <name type="common">Fusobacterium polymorphum</name>
    <dbReference type="NCBI Taxonomy" id="76857"/>
    <lineage>
        <taxon>Bacteria</taxon>
        <taxon>Fusobacteriati</taxon>
        <taxon>Fusobacteriota</taxon>
        <taxon>Fusobacteriia</taxon>
        <taxon>Fusobacteriales</taxon>
        <taxon>Fusobacteriaceae</taxon>
        <taxon>Fusobacterium</taxon>
    </lineage>
</organism>
<protein>
    <submittedName>
        <fullName evidence="1">Uncharacterized protein</fullName>
    </submittedName>
</protein>